<evidence type="ECO:0000313" key="8">
    <source>
        <dbReference type="Proteomes" id="UP000313359"/>
    </source>
</evidence>
<dbReference type="PANTHER" id="PTHR31559:SF0">
    <property type="entry name" value="PYRIDOXAL 5'-PHOSPHATE SYNTHASE SUBUNIT SNO1-RELATED"/>
    <property type="match status" value="1"/>
</dbReference>
<dbReference type="GO" id="GO:0005829">
    <property type="term" value="C:cytosol"/>
    <property type="evidence" value="ECO:0007669"/>
    <property type="project" value="TreeGrafter"/>
</dbReference>
<dbReference type="PANTHER" id="PTHR31559">
    <property type="entry name" value="PYRIDOXAL 5'-PHOSPHATE SYNTHASE SUBUNIT SNO"/>
    <property type="match status" value="1"/>
</dbReference>
<organism evidence="7 8">
    <name type="scientific">Lentinus tigrinus ALCF2SS1-6</name>
    <dbReference type="NCBI Taxonomy" id="1328759"/>
    <lineage>
        <taxon>Eukaryota</taxon>
        <taxon>Fungi</taxon>
        <taxon>Dikarya</taxon>
        <taxon>Basidiomycota</taxon>
        <taxon>Agaricomycotina</taxon>
        <taxon>Agaricomycetes</taxon>
        <taxon>Polyporales</taxon>
        <taxon>Polyporaceae</taxon>
        <taxon>Lentinus</taxon>
    </lineage>
</organism>
<evidence type="ECO:0000256" key="1">
    <source>
        <dbReference type="ARBA" id="ARBA00008345"/>
    </source>
</evidence>
<dbReference type="InterPro" id="IPR002161">
    <property type="entry name" value="PdxT/SNO"/>
</dbReference>
<dbReference type="Pfam" id="PF01174">
    <property type="entry name" value="SNO"/>
    <property type="match status" value="2"/>
</dbReference>
<comment type="similarity">
    <text evidence="1">Belongs to the glutaminase PdxT/SNO family.</text>
</comment>
<dbReference type="EC" id="3.5.1.2" evidence="2"/>
<evidence type="ECO:0000256" key="4">
    <source>
        <dbReference type="ARBA" id="ARBA00022962"/>
    </source>
</evidence>
<evidence type="ECO:0000256" key="2">
    <source>
        <dbReference type="ARBA" id="ARBA00012918"/>
    </source>
</evidence>
<dbReference type="InterPro" id="IPR029062">
    <property type="entry name" value="Class_I_gatase-like"/>
</dbReference>
<dbReference type="STRING" id="1328759.A0A5C2RTV3"/>
<keyword evidence="3" id="KW-0378">Hydrolase</keyword>
<dbReference type="GO" id="GO:0004359">
    <property type="term" value="F:glutaminase activity"/>
    <property type="evidence" value="ECO:0007669"/>
    <property type="project" value="UniProtKB-EC"/>
</dbReference>
<dbReference type="Gene3D" id="3.40.50.880">
    <property type="match status" value="1"/>
</dbReference>
<name>A0A5C2RTV3_9APHY</name>
<dbReference type="PROSITE" id="PS01236">
    <property type="entry name" value="PDXT_SNO_1"/>
    <property type="match status" value="1"/>
</dbReference>
<gene>
    <name evidence="7" type="ORF">L227DRAFT_595700</name>
</gene>
<evidence type="ECO:0000313" key="7">
    <source>
        <dbReference type="EMBL" id="RPD55103.1"/>
    </source>
</evidence>
<dbReference type="GO" id="GO:0016740">
    <property type="term" value="F:transferase activity"/>
    <property type="evidence" value="ECO:0007669"/>
    <property type="project" value="UniProtKB-KW"/>
</dbReference>
<comment type="catalytic activity">
    <reaction evidence="6">
        <text>L-glutamine + H2O = L-glutamate + NH4(+)</text>
        <dbReference type="Rhea" id="RHEA:15889"/>
        <dbReference type="ChEBI" id="CHEBI:15377"/>
        <dbReference type="ChEBI" id="CHEBI:28938"/>
        <dbReference type="ChEBI" id="CHEBI:29985"/>
        <dbReference type="ChEBI" id="CHEBI:58359"/>
        <dbReference type="EC" id="3.5.1.2"/>
    </reaction>
</comment>
<dbReference type="PROSITE" id="PS51273">
    <property type="entry name" value="GATASE_TYPE_1"/>
    <property type="match status" value="1"/>
</dbReference>
<evidence type="ECO:0000256" key="5">
    <source>
        <dbReference type="ARBA" id="ARBA00023239"/>
    </source>
</evidence>
<reference evidence="7" key="1">
    <citation type="journal article" date="2018" name="Genome Biol. Evol.">
        <title>Genomics and development of Lentinus tigrinus, a white-rot wood-decaying mushroom with dimorphic fruiting bodies.</title>
        <authorList>
            <person name="Wu B."/>
            <person name="Xu Z."/>
            <person name="Knudson A."/>
            <person name="Carlson A."/>
            <person name="Chen N."/>
            <person name="Kovaka S."/>
            <person name="LaButti K."/>
            <person name="Lipzen A."/>
            <person name="Pennachio C."/>
            <person name="Riley R."/>
            <person name="Schakwitz W."/>
            <person name="Umezawa K."/>
            <person name="Ohm R.A."/>
            <person name="Grigoriev I.V."/>
            <person name="Nagy L.G."/>
            <person name="Gibbons J."/>
            <person name="Hibbett D."/>
        </authorList>
    </citation>
    <scope>NUCLEOTIDE SEQUENCE [LARGE SCALE GENOMIC DNA]</scope>
    <source>
        <strain evidence="7">ALCF2SS1-6</strain>
    </source>
</reference>
<dbReference type="GO" id="GO:0042823">
    <property type="term" value="P:pyridoxal phosphate biosynthetic process"/>
    <property type="evidence" value="ECO:0007669"/>
    <property type="project" value="InterPro"/>
</dbReference>
<keyword evidence="5" id="KW-0456">Lyase</keyword>
<dbReference type="FunFam" id="3.40.50.880:FF:000077">
    <property type="entry name" value="Unplaced genomic scaffold supercont2.4, whole genome shotgun sequence"/>
    <property type="match status" value="1"/>
</dbReference>
<dbReference type="SUPFAM" id="SSF52317">
    <property type="entry name" value="Class I glutamine amidotransferase-like"/>
    <property type="match status" value="1"/>
</dbReference>
<keyword evidence="4 7" id="KW-0315">Glutamine amidotransferase</keyword>
<dbReference type="AlphaFoldDB" id="A0A5C2RTV3"/>
<proteinExistence type="inferred from homology"/>
<dbReference type="Proteomes" id="UP000313359">
    <property type="component" value="Unassembled WGS sequence"/>
</dbReference>
<dbReference type="PROSITE" id="PS51130">
    <property type="entry name" value="PDXT_SNO_2"/>
    <property type="match status" value="1"/>
</dbReference>
<sequence>MIREEGRGQATSLIPASEAARTSGYPGIEAKMQPSSPTPDIVTIGILALQGAFAEHQVMLQKASLKRRVVIVLVRQQEDLDKCDALIIPGGESTTIALLARLAGLLEPIREFLKTKPVWGTCAGAILLSRSVEGAKKGGQELLGGISITIERNGFGSQVESFEAPLEVESLREANRPFHGIFIRAPVVIGLNPSPTDPPIQIISRISASLLPTSQTAVPLDEDDTDPRDSRTIVALRQGLHLLTTFHPELTKDDRFHEYFVRECVLPTLSSRSSSPA</sequence>
<dbReference type="HAMAP" id="MF_01615">
    <property type="entry name" value="PdxT"/>
    <property type="match status" value="1"/>
</dbReference>
<dbReference type="GO" id="GO:1903600">
    <property type="term" value="C:glutaminase complex"/>
    <property type="evidence" value="ECO:0007669"/>
    <property type="project" value="TreeGrafter"/>
</dbReference>
<dbReference type="GO" id="GO:0016829">
    <property type="term" value="F:lyase activity"/>
    <property type="evidence" value="ECO:0007669"/>
    <property type="project" value="UniProtKB-KW"/>
</dbReference>
<dbReference type="GO" id="GO:0008614">
    <property type="term" value="P:pyridoxine metabolic process"/>
    <property type="evidence" value="ECO:0007669"/>
    <property type="project" value="TreeGrafter"/>
</dbReference>
<accession>A0A5C2RTV3</accession>
<dbReference type="OrthoDB" id="2039at2759"/>
<protein>
    <recommendedName>
        <fullName evidence="2">glutaminase</fullName>
        <ecNumber evidence="2">3.5.1.2</ecNumber>
    </recommendedName>
</protein>
<dbReference type="NCBIfam" id="TIGR03800">
    <property type="entry name" value="PLP_synth_Pdx2"/>
    <property type="match status" value="1"/>
</dbReference>
<evidence type="ECO:0000256" key="3">
    <source>
        <dbReference type="ARBA" id="ARBA00022801"/>
    </source>
</evidence>
<dbReference type="EMBL" id="ML122298">
    <property type="protein sequence ID" value="RPD55103.1"/>
    <property type="molecule type" value="Genomic_DNA"/>
</dbReference>
<keyword evidence="8" id="KW-1185">Reference proteome</keyword>
<dbReference type="InterPro" id="IPR021196">
    <property type="entry name" value="PdxT/SNO_CS"/>
</dbReference>
<dbReference type="CDD" id="cd01749">
    <property type="entry name" value="GATase1_PB"/>
    <property type="match status" value="1"/>
</dbReference>
<evidence type="ECO:0000256" key="6">
    <source>
        <dbReference type="ARBA" id="ARBA00049534"/>
    </source>
</evidence>
<keyword evidence="7" id="KW-0808">Transferase</keyword>